<dbReference type="Proteomes" id="UP001269144">
    <property type="component" value="Unassembled WGS sequence"/>
</dbReference>
<proteinExistence type="predicted"/>
<accession>A0ABU2HYZ5</accession>
<organism evidence="1 2">
    <name type="scientific">Paracoccus aurantius</name>
    <dbReference type="NCBI Taxonomy" id="3073814"/>
    <lineage>
        <taxon>Bacteria</taxon>
        <taxon>Pseudomonadati</taxon>
        <taxon>Pseudomonadota</taxon>
        <taxon>Alphaproteobacteria</taxon>
        <taxon>Rhodobacterales</taxon>
        <taxon>Paracoccaceae</taxon>
        <taxon>Paracoccus</taxon>
    </lineage>
</organism>
<sequence>MKSVPEARQQREERIEILAAAVLKDLGDNWVYAFSRIAEIPSRLSLRGV</sequence>
<comment type="caution">
    <text evidence="1">The sequence shown here is derived from an EMBL/GenBank/DDBJ whole genome shotgun (WGS) entry which is preliminary data.</text>
</comment>
<name>A0ABU2HYZ5_9RHOB</name>
<evidence type="ECO:0000313" key="2">
    <source>
        <dbReference type="Proteomes" id="UP001269144"/>
    </source>
</evidence>
<keyword evidence="2" id="KW-1185">Reference proteome</keyword>
<dbReference type="EMBL" id="JAVQLW010000004">
    <property type="protein sequence ID" value="MDS9469725.1"/>
    <property type="molecule type" value="Genomic_DNA"/>
</dbReference>
<reference evidence="2" key="1">
    <citation type="submission" date="2023-07" db="EMBL/GenBank/DDBJ databases">
        <title>Paracoccus sp. MBLB3053 whole genome sequence.</title>
        <authorList>
            <person name="Hwang C.Y."/>
            <person name="Cho E.-S."/>
            <person name="Seo M.-J."/>
        </authorList>
    </citation>
    <scope>NUCLEOTIDE SEQUENCE [LARGE SCALE GENOMIC DNA]</scope>
    <source>
        <strain evidence="2">MBLB3053</strain>
    </source>
</reference>
<dbReference type="RefSeq" id="WP_311162438.1">
    <property type="nucleotide sequence ID" value="NZ_JAVQLW010000004.1"/>
</dbReference>
<protein>
    <submittedName>
        <fullName evidence="1">Uncharacterized protein</fullName>
    </submittedName>
</protein>
<gene>
    <name evidence="1" type="ORF">RGQ15_19355</name>
</gene>
<evidence type="ECO:0000313" key="1">
    <source>
        <dbReference type="EMBL" id="MDS9469725.1"/>
    </source>
</evidence>